<evidence type="ECO:0000256" key="1">
    <source>
        <dbReference type="ARBA" id="ARBA00022658"/>
    </source>
</evidence>
<organism evidence="4 5">
    <name type="scientific">Hibiscus sabdariffa</name>
    <name type="common">roselle</name>
    <dbReference type="NCBI Taxonomy" id="183260"/>
    <lineage>
        <taxon>Eukaryota</taxon>
        <taxon>Viridiplantae</taxon>
        <taxon>Streptophyta</taxon>
        <taxon>Embryophyta</taxon>
        <taxon>Tracheophyta</taxon>
        <taxon>Spermatophyta</taxon>
        <taxon>Magnoliopsida</taxon>
        <taxon>eudicotyledons</taxon>
        <taxon>Gunneridae</taxon>
        <taxon>Pentapetalae</taxon>
        <taxon>rosids</taxon>
        <taxon>malvids</taxon>
        <taxon>Malvales</taxon>
        <taxon>Malvaceae</taxon>
        <taxon>Malvoideae</taxon>
        <taxon>Hibiscus</taxon>
    </lineage>
</organism>
<keyword evidence="1 2" id="KW-0344">Guanine-nucleotide releasing factor</keyword>
<proteinExistence type="predicted"/>
<dbReference type="InterPro" id="IPR038937">
    <property type="entry name" value="RopGEF"/>
</dbReference>
<dbReference type="Pfam" id="PF03759">
    <property type="entry name" value="PRONE"/>
    <property type="match status" value="1"/>
</dbReference>
<dbReference type="PROSITE" id="PS51334">
    <property type="entry name" value="PRONE"/>
    <property type="match status" value="1"/>
</dbReference>
<comment type="caution">
    <text evidence="4">The sequence shown here is derived from an EMBL/GenBank/DDBJ whole genome shotgun (WGS) entry which is preliminary data.</text>
</comment>
<dbReference type="Proteomes" id="UP001396334">
    <property type="component" value="Unassembled WGS sequence"/>
</dbReference>
<gene>
    <name evidence="4" type="ORF">V6N11_043144</name>
</gene>
<reference evidence="4 5" key="1">
    <citation type="journal article" date="2024" name="G3 (Bethesda)">
        <title>Genome assembly of Hibiscus sabdariffa L. provides insights into metabolisms of medicinal natural products.</title>
        <authorList>
            <person name="Kim T."/>
        </authorList>
    </citation>
    <scope>NUCLEOTIDE SEQUENCE [LARGE SCALE GENOMIC DNA]</scope>
    <source>
        <strain evidence="4">TK-2024</strain>
        <tissue evidence="4">Old leaves</tissue>
    </source>
</reference>
<evidence type="ECO:0000313" key="4">
    <source>
        <dbReference type="EMBL" id="KAK9005722.1"/>
    </source>
</evidence>
<evidence type="ECO:0000259" key="3">
    <source>
        <dbReference type="PROSITE" id="PS51334"/>
    </source>
</evidence>
<dbReference type="EMBL" id="JBBPBN010000030">
    <property type="protein sequence ID" value="KAK9005722.1"/>
    <property type="molecule type" value="Genomic_DNA"/>
</dbReference>
<dbReference type="Gene3D" id="1.20.58.2010">
    <property type="entry name" value="PRONE domain, subdomain 1"/>
    <property type="match status" value="1"/>
</dbReference>
<evidence type="ECO:0000256" key="2">
    <source>
        <dbReference type="PROSITE-ProRule" id="PRU00663"/>
    </source>
</evidence>
<dbReference type="InterPro" id="IPR005512">
    <property type="entry name" value="PRONE_dom"/>
</dbReference>
<protein>
    <recommendedName>
        <fullName evidence="3">PRONE domain-containing protein</fullName>
    </recommendedName>
</protein>
<feature type="domain" description="PRONE" evidence="3">
    <location>
        <begin position="1"/>
        <end position="137"/>
    </location>
</feature>
<evidence type="ECO:0000313" key="5">
    <source>
        <dbReference type="Proteomes" id="UP001396334"/>
    </source>
</evidence>
<dbReference type="PANTHER" id="PTHR33101">
    <property type="entry name" value="ROP GUANINE NUCLEOTIDE EXCHANGE FACTOR 1"/>
    <property type="match status" value="1"/>
</dbReference>
<dbReference type="PANTHER" id="PTHR33101:SF50">
    <property type="entry name" value="ROP GUANINE NUCLEOTIDE EXCHANGE FACTOR 1-LIKE"/>
    <property type="match status" value="1"/>
</dbReference>
<sequence>MLVTILDGFHNSEFYHVNCGLVINDTDGIEAFPSSSPSWRLSARLEEKWWLPFPKVPPSGLSEDCSSVGMEHIVHYDFCFLLAFHRGKDCLGEVMYLDLSSECTAPEMANWVGDSVHIWKHKYLKRHSLRAKVGKSA</sequence>
<accession>A0ABR2QZ56</accession>
<name>A0ABR2QZ56_9ROSI</name>
<keyword evidence="5" id="KW-1185">Reference proteome</keyword>